<keyword evidence="1" id="KW-0472">Membrane</keyword>
<sequence length="45" mass="4885">MTASKLARIYAMGPGLIAVPVFALYVIYFLFLAVFAPLFSLGFSP</sequence>
<keyword evidence="1" id="KW-1133">Transmembrane helix</keyword>
<evidence type="ECO:0000313" key="2">
    <source>
        <dbReference type="EMBL" id="SVA21089.1"/>
    </source>
</evidence>
<reference evidence="2" key="1">
    <citation type="submission" date="2018-05" db="EMBL/GenBank/DDBJ databases">
        <authorList>
            <person name="Lanie J.A."/>
            <person name="Ng W.-L."/>
            <person name="Kazmierczak K.M."/>
            <person name="Andrzejewski T.M."/>
            <person name="Davidsen T.M."/>
            <person name="Wayne K.J."/>
            <person name="Tettelin H."/>
            <person name="Glass J.I."/>
            <person name="Rusch D."/>
            <person name="Podicherti R."/>
            <person name="Tsui H.-C.T."/>
            <person name="Winkler M.E."/>
        </authorList>
    </citation>
    <scope>NUCLEOTIDE SEQUENCE</scope>
</reference>
<accession>A0A381TZ25</accession>
<protein>
    <submittedName>
        <fullName evidence="2">Uncharacterized protein</fullName>
    </submittedName>
</protein>
<evidence type="ECO:0000256" key="1">
    <source>
        <dbReference type="SAM" id="Phobius"/>
    </source>
</evidence>
<gene>
    <name evidence="2" type="ORF">METZ01_LOCUS73943</name>
</gene>
<proteinExistence type="predicted"/>
<feature type="transmembrane region" description="Helical" evidence="1">
    <location>
        <begin position="12"/>
        <end position="39"/>
    </location>
</feature>
<name>A0A381TZ25_9ZZZZ</name>
<dbReference type="EMBL" id="UINC01005400">
    <property type="protein sequence ID" value="SVA21089.1"/>
    <property type="molecule type" value="Genomic_DNA"/>
</dbReference>
<keyword evidence="1" id="KW-0812">Transmembrane</keyword>
<organism evidence="2">
    <name type="scientific">marine metagenome</name>
    <dbReference type="NCBI Taxonomy" id="408172"/>
    <lineage>
        <taxon>unclassified sequences</taxon>
        <taxon>metagenomes</taxon>
        <taxon>ecological metagenomes</taxon>
    </lineage>
</organism>
<dbReference type="AlphaFoldDB" id="A0A381TZ25"/>